<dbReference type="InterPro" id="IPR025283">
    <property type="entry name" value="DUF4042"/>
</dbReference>
<protein>
    <submittedName>
        <fullName evidence="4">DUF4042 domain-containing protein</fullName>
    </submittedName>
</protein>
<keyword evidence="5" id="KW-1185">Reference proteome</keyword>
<dbReference type="PANTHER" id="PTHR13366:SF0">
    <property type="entry name" value="HEAT REPEAT-CONTAINING PROTEIN 6"/>
    <property type="match status" value="1"/>
</dbReference>
<dbReference type="InterPro" id="IPR016024">
    <property type="entry name" value="ARM-type_fold"/>
</dbReference>
<name>A0A180GMW6_PUCT1</name>
<dbReference type="AlphaFoldDB" id="A0A180GMW6"/>
<evidence type="ECO:0000313" key="5">
    <source>
        <dbReference type="Proteomes" id="UP000005240"/>
    </source>
</evidence>
<evidence type="ECO:0000313" key="3">
    <source>
        <dbReference type="EMBL" id="OAV94015.1"/>
    </source>
</evidence>
<accession>A0A180GMW6</accession>
<dbReference type="Pfam" id="PF13251">
    <property type="entry name" value="DUF4042"/>
    <property type="match status" value="1"/>
</dbReference>
<dbReference type="PANTHER" id="PTHR13366">
    <property type="entry name" value="MALARIA ANTIGEN-RELATED"/>
    <property type="match status" value="1"/>
</dbReference>
<feature type="domain" description="DUF4042" evidence="2">
    <location>
        <begin position="213"/>
        <end position="380"/>
    </location>
</feature>
<evidence type="ECO:0000259" key="2">
    <source>
        <dbReference type="Pfam" id="PF13251"/>
    </source>
</evidence>
<gene>
    <name evidence="3" type="ORF">PTTG_27122</name>
</gene>
<dbReference type="InterPro" id="IPR052107">
    <property type="entry name" value="HEAT6"/>
</dbReference>
<dbReference type="OrthoDB" id="422637at2759"/>
<proteinExistence type="predicted"/>
<dbReference type="EMBL" id="ADAS02000044">
    <property type="protein sequence ID" value="OAV94015.1"/>
    <property type="molecule type" value="Genomic_DNA"/>
</dbReference>
<feature type="compositionally biased region" description="Polar residues" evidence="1">
    <location>
        <begin position="186"/>
        <end position="205"/>
    </location>
</feature>
<organism evidence="3">
    <name type="scientific">Puccinia triticina (isolate 1-1 / race 1 (BBBD))</name>
    <name type="common">Brown leaf rust fungus</name>
    <dbReference type="NCBI Taxonomy" id="630390"/>
    <lineage>
        <taxon>Eukaryota</taxon>
        <taxon>Fungi</taxon>
        <taxon>Dikarya</taxon>
        <taxon>Basidiomycota</taxon>
        <taxon>Pucciniomycotina</taxon>
        <taxon>Pucciniomycetes</taxon>
        <taxon>Pucciniales</taxon>
        <taxon>Pucciniaceae</taxon>
        <taxon>Puccinia</taxon>
    </lineage>
</organism>
<reference evidence="3" key="1">
    <citation type="submission" date="2009-11" db="EMBL/GenBank/DDBJ databases">
        <authorList>
            <consortium name="The Broad Institute Genome Sequencing Platform"/>
            <person name="Ward D."/>
            <person name="Feldgarden M."/>
            <person name="Earl A."/>
            <person name="Young S.K."/>
            <person name="Zeng Q."/>
            <person name="Koehrsen M."/>
            <person name="Alvarado L."/>
            <person name="Berlin A."/>
            <person name="Bochicchio J."/>
            <person name="Borenstein D."/>
            <person name="Chapman S.B."/>
            <person name="Chen Z."/>
            <person name="Engels R."/>
            <person name="Freedman E."/>
            <person name="Gellesch M."/>
            <person name="Goldberg J."/>
            <person name="Griggs A."/>
            <person name="Gujja S."/>
            <person name="Heilman E."/>
            <person name="Heiman D."/>
            <person name="Hepburn T."/>
            <person name="Howarth C."/>
            <person name="Jen D."/>
            <person name="Larson L."/>
            <person name="Lewis B."/>
            <person name="Mehta T."/>
            <person name="Park D."/>
            <person name="Pearson M."/>
            <person name="Roberts A."/>
            <person name="Saif S."/>
            <person name="Shea T."/>
            <person name="Shenoy N."/>
            <person name="Sisk P."/>
            <person name="Stolte C."/>
            <person name="Sykes S."/>
            <person name="Thomson T."/>
            <person name="Walk T."/>
            <person name="White J."/>
            <person name="Yandava C."/>
            <person name="Izard J."/>
            <person name="Baranova O.V."/>
            <person name="Blanton J.M."/>
            <person name="Tanner A.C."/>
            <person name="Dewhirst F.E."/>
            <person name="Haas B."/>
            <person name="Nusbaum C."/>
            <person name="Birren B."/>
        </authorList>
    </citation>
    <scope>NUCLEOTIDE SEQUENCE [LARGE SCALE GENOMIC DNA]</scope>
    <source>
        <strain evidence="3">1-1 BBBD Race 1</strain>
    </source>
</reference>
<reference evidence="3" key="2">
    <citation type="submission" date="2016-05" db="EMBL/GenBank/DDBJ databases">
        <title>Comparative analysis highlights variable genome content of wheat rusts and divergence of the mating loci.</title>
        <authorList>
            <person name="Cuomo C.A."/>
            <person name="Bakkeren G."/>
            <person name="Szabo L."/>
            <person name="Khalil H."/>
            <person name="Joly D."/>
            <person name="Goldberg J."/>
            <person name="Young S."/>
            <person name="Zeng Q."/>
            <person name="Fellers J."/>
        </authorList>
    </citation>
    <scope>NUCLEOTIDE SEQUENCE [LARGE SCALE GENOMIC DNA]</scope>
    <source>
        <strain evidence="3">1-1 BBBD Race 1</strain>
    </source>
</reference>
<sequence>MPSDDCDLSGIHCILNDVLVRDSQARLKALRELKNLLARPCNQDDFPDSTRVNLANSILTFPVTAKLASQVLLQIISNSSPIILSQQSQSIVQPVLSSLSSATQHLHSIPSKDQLVKIIYLIRILTTMIAKAGSCALINLTDQIDCIQRCYQPITPNQLSHPPERIVLGSQTHQRNLTSRAPRIHPQSSDSETNSEGEGTRIPNTDVQAVQSRLDALNYLRTIAQSDPKALYPFWPQLLPAHEYRTQQPYTLLNVVERDCQLMVRLRACSVMKMMLDGAGAYMAIAEENNLRVSYISLSAKIASITIELHRRLGCLLHAPVVAPALTKELLEVCEALNVVSAYHRISTPILGPFLKPIIGLLTSGDSEINIQSRKTLTTILKHLASMSKSSALDHKLLIDEITTIGCECLLSELNKTSVLLWGDLLRTSLQFVNWNENLIEKVLKLHSLFEEIPDDEEELRSKLFLIASLIVFFPGMRFDDTYIRWVRARLVKVGLDSLDFVVNSKSKRNLTHIFNTIVWDLQAVWDDVRAMRLLGIIVSKRCISQPLELVTKVAFYLVCYFQNIPTENNPDENDVSTHTWTLANCLDTINEYLNGQASNQPFDLSFWMGILHVTRRLLSRGGSSNTLKTNSVRIIGVAVCQLPIKKPLPVELEDAVNEALEKAFEFLGATLPKVQWNAASSLRQILIALSDGPVEPDGQASDIKSRICERLSDTLESSISFKVRIQVCLALQVVQHDLSAQILRSIAKTKQKLDDEFGKKQIPNKEAEHAERLQLEIGKLLVDITSETPG</sequence>
<feature type="region of interest" description="Disordered" evidence="1">
    <location>
        <begin position="177"/>
        <end position="205"/>
    </location>
</feature>
<reference evidence="4" key="4">
    <citation type="submission" date="2025-05" db="UniProtKB">
        <authorList>
            <consortium name="EnsemblFungi"/>
        </authorList>
    </citation>
    <scope>IDENTIFICATION</scope>
    <source>
        <strain evidence="4">isolate 1-1 / race 1 (BBBD)</strain>
    </source>
</reference>
<evidence type="ECO:0000256" key="1">
    <source>
        <dbReference type="SAM" id="MobiDB-lite"/>
    </source>
</evidence>
<dbReference type="VEuPathDB" id="FungiDB:PTTG_27122"/>
<reference evidence="4 5" key="3">
    <citation type="journal article" date="2017" name="G3 (Bethesda)">
        <title>Comparative analysis highlights variable genome content of wheat rusts and divergence of the mating loci.</title>
        <authorList>
            <person name="Cuomo C.A."/>
            <person name="Bakkeren G."/>
            <person name="Khalil H.B."/>
            <person name="Panwar V."/>
            <person name="Joly D."/>
            <person name="Linning R."/>
            <person name="Sakthikumar S."/>
            <person name="Song X."/>
            <person name="Adiconis X."/>
            <person name="Fan L."/>
            <person name="Goldberg J.M."/>
            <person name="Levin J.Z."/>
            <person name="Young S."/>
            <person name="Zeng Q."/>
            <person name="Anikster Y."/>
            <person name="Bruce M."/>
            <person name="Wang M."/>
            <person name="Yin C."/>
            <person name="McCallum B."/>
            <person name="Szabo L.J."/>
            <person name="Hulbert S."/>
            <person name="Chen X."/>
            <person name="Fellers J.P."/>
        </authorList>
    </citation>
    <scope>NUCLEOTIDE SEQUENCE</scope>
    <source>
        <strain evidence="5">Isolate 1-1 / race 1 (BBBD)</strain>
        <strain evidence="4">isolate 1-1 / race 1 (BBBD)</strain>
    </source>
</reference>
<evidence type="ECO:0000313" key="4">
    <source>
        <dbReference type="EnsemblFungi" id="PTTG_27122-t43_1-p1"/>
    </source>
</evidence>
<dbReference type="SUPFAM" id="SSF48371">
    <property type="entry name" value="ARM repeat"/>
    <property type="match status" value="1"/>
</dbReference>
<dbReference type="Proteomes" id="UP000005240">
    <property type="component" value="Unassembled WGS sequence"/>
</dbReference>
<dbReference type="EnsemblFungi" id="PTTG_27122-t43_1">
    <property type="protein sequence ID" value="PTTG_27122-t43_1-p1"/>
    <property type="gene ID" value="PTTG_27122"/>
</dbReference>